<evidence type="ECO:0000313" key="3">
    <source>
        <dbReference type="Proteomes" id="UP000431485"/>
    </source>
</evidence>
<dbReference type="EMBL" id="WLYI01000001">
    <property type="protein sequence ID" value="MTD17563.1"/>
    <property type="molecule type" value="Genomic_DNA"/>
</dbReference>
<dbReference type="RefSeq" id="WP_154741346.1">
    <property type="nucleotide sequence ID" value="NZ_JBHSTG010000004.1"/>
</dbReference>
<evidence type="ECO:0000313" key="2">
    <source>
        <dbReference type="EMBL" id="MTD17563.1"/>
    </source>
</evidence>
<dbReference type="InterPro" id="IPR021719">
    <property type="entry name" value="Prot_inh_I78"/>
</dbReference>
<feature type="region of interest" description="Disordered" evidence="1">
    <location>
        <begin position="80"/>
        <end position="101"/>
    </location>
</feature>
<evidence type="ECO:0000256" key="1">
    <source>
        <dbReference type="SAM" id="MobiDB-lite"/>
    </source>
</evidence>
<proteinExistence type="predicted"/>
<dbReference type="OrthoDB" id="7917348at2"/>
<reference evidence="2 3" key="1">
    <citation type="submission" date="2019-11" db="EMBL/GenBank/DDBJ databases">
        <title>Pseudmonas karstica sp. nov. and Pseudomonas spelaei sp. nov. from caves.</title>
        <authorList>
            <person name="Zeman M."/>
        </authorList>
    </citation>
    <scope>NUCLEOTIDE SEQUENCE [LARGE SCALE GENOMIC DNA]</scope>
    <source>
        <strain evidence="2 3">CCM 7891</strain>
    </source>
</reference>
<dbReference type="Proteomes" id="UP000431485">
    <property type="component" value="Unassembled WGS sequence"/>
</dbReference>
<gene>
    <name evidence="2" type="ORF">GIR22_00180</name>
</gene>
<accession>A0A7X2UWM6</accession>
<dbReference type="AlphaFoldDB" id="A0A7X2UWM6"/>
<dbReference type="Pfam" id="PF11720">
    <property type="entry name" value="Inhibitor_I78"/>
    <property type="match status" value="1"/>
</dbReference>
<sequence length="101" mass="11396">MNRLTDEQVIDDFQHIIGQKYSQAILREVQQESGRPVRAGHYGTTDYCPERINLEIDDQDAITGITFGCAFFPYPLNPPEERSEGVNLIQDGTPDKKKPAS</sequence>
<comment type="caution">
    <text evidence="2">The sequence shown here is derived from an EMBL/GenBank/DDBJ whole genome shotgun (WGS) entry which is preliminary data.</text>
</comment>
<protein>
    <submittedName>
        <fullName evidence="2">Uncharacterized protein</fullName>
    </submittedName>
</protein>
<organism evidence="2 3">
    <name type="scientific">Pseudomonas karstica</name>
    <dbReference type="NCBI Taxonomy" id="1055468"/>
    <lineage>
        <taxon>Bacteria</taxon>
        <taxon>Pseudomonadati</taxon>
        <taxon>Pseudomonadota</taxon>
        <taxon>Gammaproteobacteria</taxon>
        <taxon>Pseudomonadales</taxon>
        <taxon>Pseudomonadaceae</taxon>
        <taxon>Pseudomonas</taxon>
    </lineage>
</organism>
<dbReference type="Gene3D" id="3.30.10.10">
    <property type="entry name" value="Trypsin Inhibitor V, subunit A"/>
    <property type="match status" value="1"/>
</dbReference>
<name>A0A7X2UWM6_9PSED</name>
<keyword evidence="3" id="KW-1185">Reference proteome</keyword>